<feature type="domain" description="PAS" evidence="3">
    <location>
        <begin position="151"/>
        <end position="221"/>
    </location>
</feature>
<dbReference type="InterPro" id="IPR000014">
    <property type="entry name" value="PAS"/>
</dbReference>
<dbReference type="PROSITE" id="PS50113">
    <property type="entry name" value="PAC"/>
    <property type="match status" value="2"/>
</dbReference>
<name>A0A426TQV6_9CHLR</name>
<dbReference type="InterPro" id="IPR000700">
    <property type="entry name" value="PAS-assoc_C"/>
</dbReference>
<proteinExistence type="predicted"/>
<dbReference type="PROSITE" id="PS50112">
    <property type="entry name" value="PAS"/>
    <property type="match status" value="3"/>
</dbReference>
<evidence type="ECO:0000256" key="2">
    <source>
        <dbReference type="SAM" id="Coils"/>
    </source>
</evidence>
<dbReference type="PANTHER" id="PTHR33745:SF3">
    <property type="entry name" value="RSBT CO-ANTAGONIST PROTEIN RSBRC"/>
    <property type="match status" value="1"/>
</dbReference>
<dbReference type="EMBL" id="RSAS01000921">
    <property type="protein sequence ID" value="RRR65709.1"/>
    <property type="molecule type" value="Genomic_DNA"/>
</dbReference>
<dbReference type="InterPro" id="IPR002645">
    <property type="entry name" value="STAS_dom"/>
</dbReference>
<dbReference type="InterPro" id="IPR035965">
    <property type="entry name" value="PAS-like_dom_sf"/>
</dbReference>
<dbReference type="PROSITE" id="PS50801">
    <property type="entry name" value="STAS"/>
    <property type="match status" value="1"/>
</dbReference>
<feature type="domain" description="STAS" evidence="5">
    <location>
        <begin position="412"/>
        <end position="523"/>
    </location>
</feature>
<dbReference type="CDD" id="cd07041">
    <property type="entry name" value="STAS_RsbR_RsbS_like"/>
    <property type="match status" value="1"/>
</dbReference>
<dbReference type="InterPro" id="IPR036513">
    <property type="entry name" value="STAS_dom_sf"/>
</dbReference>
<dbReference type="InterPro" id="IPR001610">
    <property type="entry name" value="PAC"/>
</dbReference>
<dbReference type="Pfam" id="PF13426">
    <property type="entry name" value="PAS_9"/>
    <property type="match status" value="1"/>
</dbReference>
<protein>
    <submittedName>
        <fullName evidence="6">PAS domain S-box protein</fullName>
    </submittedName>
</protein>
<dbReference type="InterPro" id="IPR013767">
    <property type="entry name" value="PAS_fold"/>
</dbReference>
<dbReference type="GO" id="GO:0006355">
    <property type="term" value="P:regulation of DNA-templated transcription"/>
    <property type="evidence" value="ECO:0007669"/>
    <property type="project" value="InterPro"/>
</dbReference>
<dbReference type="Pfam" id="PF01740">
    <property type="entry name" value="STAS"/>
    <property type="match status" value="1"/>
</dbReference>
<keyword evidence="2" id="KW-0175">Coiled coil</keyword>
<dbReference type="Gene3D" id="3.30.750.24">
    <property type="entry name" value="STAS domain"/>
    <property type="match status" value="1"/>
</dbReference>
<dbReference type="SMART" id="SM00091">
    <property type="entry name" value="PAS"/>
    <property type="match status" value="3"/>
</dbReference>
<evidence type="ECO:0000313" key="7">
    <source>
        <dbReference type="Proteomes" id="UP000280307"/>
    </source>
</evidence>
<dbReference type="Pfam" id="PF00989">
    <property type="entry name" value="PAS"/>
    <property type="match status" value="1"/>
</dbReference>
<keyword evidence="1" id="KW-0597">Phosphoprotein</keyword>
<evidence type="ECO:0000259" key="3">
    <source>
        <dbReference type="PROSITE" id="PS50112"/>
    </source>
</evidence>
<dbReference type="SUPFAM" id="SSF55785">
    <property type="entry name" value="PYP-like sensor domain (PAS domain)"/>
    <property type="match status" value="3"/>
</dbReference>
<dbReference type="PANTHER" id="PTHR33745">
    <property type="entry name" value="RSBT ANTAGONIST PROTEIN RSBS-RELATED"/>
    <property type="match status" value="1"/>
</dbReference>
<gene>
    <name evidence="6" type="ORF">EI684_22370</name>
</gene>
<reference evidence="6 7" key="1">
    <citation type="submission" date="2018-12" db="EMBL/GenBank/DDBJ databases">
        <title>Genome Sequence of Candidatus Viridilinea halotolerans isolated from saline sulfide-rich spring.</title>
        <authorList>
            <person name="Grouzdev D.S."/>
            <person name="Burganskaya E.I."/>
            <person name="Krutkina M.S."/>
            <person name="Sukhacheva M.V."/>
            <person name="Gorlenko V.M."/>
        </authorList>
    </citation>
    <scope>NUCLEOTIDE SEQUENCE [LARGE SCALE GENOMIC DNA]</scope>
    <source>
        <strain evidence="6">Chok-6</strain>
    </source>
</reference>
<dbReference type="NCBIfam" id="TIGR00229">
    <property type="entry name" value="sensory_box"/>
    <property type="match status" value="3"/>
</dbReference>
<dbReference type="CDD" id="cd00130">
    <property type="entry name" value="PAS"/>
    <property type="match status" value="3"/>
</dbReference>
<feature type="domain" description="PAC" evidence="4">
    <location>
        <begin position="223"/>
        <end position="275"/>
    </location>
</feature>
<accession>A0A426TQV6</accession>
<dbReference type="Proteomes" id="UP000280307">
    <property type="component" value="Unassembled WGS sequence"/>
</dbReference>
<comment type="caution">
    <text evidence="6">The sequence shown here is derived from an EMBL/GenBank/DDBJ whole genome shotgun (WGS) entry which is preliminary data.</text>
</comment>
<dbReference type="InterPro" id="IPR051932">
    <property type="entry name" value="Bact_StressResp_Reg"/>
</dbReference>
<feature type="domain" description="PAC" evidence="4">
    <location>
        <begin position="343"/>
        <end position="395"/>
    </location>
</feature>
<organism evidence="6 7">
    <name type="scientific">Candidatus Viridilinea halotolerans</name>
    <dbReference type="NCBI Taxonomy" id="2491704"/>
    <lineage>
        <taxon>Bacteria</taxon>
        <taxon>Bacillati</taxon>
        <taxon>Chloroflexota</taxon>
        <taxon>Chloroflexia</taxon>
        <taxon>Chloroflexales</taxon>
        <taxon>Chloroflexineae</taxon>
        <taxon>Oscillochloridaceae</taxon>
        <taxon>Candidatus Viridilinea</taxon>
    </lineage>
</organism>
<dbReference type="SMART" id="SM00086">
    <property type="entry name" value="PAC"/>
    <property type="match status" value="2"/>
</dbReference>
<dbReference type="Pfam" id="PF08448">
    <property type="entry name" value="PAS_4"/>
    <property type="match status" value="1"/>
</dbReference>
<evidence type="ECO:0000259" key="4">
    <source>
        <dbReference type="PROSITE" id="PS50113"/>
    </source>
</evidence>
<dbReference type="SUPFAM" id="SSF52091">
    <property type="entry name" value="SpoIIaa-like"/>
    <property type="match status" value="1"/>
</dbReference>
<feature type="domain" description="PAS" evidence="3">
    <location>
        <begin position="272"/>
        <end position="341"/>
    </location>
</feature>
<dbReference type="AlphaFoldDB" id="A0A426TQV6"/>
<feature type="coiled-coil region" evidence="2">
    <location>
        <begin position="3"/>
        <end position="30"/>
    </location>
</feature>
<sequence>MDTAALQERIVQLETELAAAQQQISQLQRDQTLLQGIVEYMPAVLIVKNREGRFILLNRSAIEMGRLNAEQVIGLAESDVMPPEIAEVLQERDRKVIATGEIGYYEDMVMLEGQVHYFNSVRFPIRDSSGEIYATGNVGVNITERKRLEQENTLFRSIVQRSPIAIANVNIDTVSINYVNAAYCQLIGYSEAELLGMPITTVFGETPEFIMAAFEQCLAEGLWQGEIRYRHKDGHLITTLLLATTLYDEQGKALGVTGFVQDLTELKQQAGQLRLFQRLVENAADGIVISDLAGKVTYANRAYQTMLGATESLVGRDGAELLAPDEHQRMAGWITQASSNDNFIEQVTYRRLDGAIFPAQCSGLVIRDEAGQPISFASINRDMSEQLRTEQERQQMQEQIIMAQEAALRELSTPLMPIAEGVVVMPIIGSIDTARAQQVMETLLEGIAEHDAQLAILDITGVKVVDTQVAGALIRAAQAARLLGADVVLSGISPEIAQTLVHIGVELREIVAKGSLQNAIAYALARQE</sequence>
<evidence type="ECO:0000313" key="6">
    <source>
        <dbReference type="EMBL" id="RRR65709.1"/>
    </source>
</evidence>
<dbReference type="Gene3D" id="3.30.450.20">
    <property type="entry name" value="PAS domain"/>
    <property type="match status" value="3"/>
</dbReference>
<dbReference type="InterPro" id="IPR013656">
    <property type="entry name" value="PAS_4"/>
</dbReference>
<evidence type="ECO:0000259" key="5">
    <source>
        <dbReference type="PROSITE" id="PS50801"/>
    </source>
</evidence>
<evidence type="ECO:0000256" key="1">
    <source>
        <dbReference type="ARBA" id="ARBA00022553"/>
    </source>
</evidence>
<feature type="domain" description="PAS" evidence="3">
    <location>
        <begin position="30"/>
        <end position="100"/>
    </location>
</feature>